<name>A0ABR4R964_BORBO</name>
<feature type="domain" description="p-hydroxybenzoic acid efflux pump subunit AaeA-like beta-barrel" evidence="3">
    <location>
        <begin position="248"/>
        <end position="340"/>
    </location>
</feature>
<feature type="coiled-coil region" evidence="1">
    <location>
        <begin position="174"/>
        <end position="208"/>
    </location>
</feature>
<dbReference type="InterPro" id="IPR058634">
    <property type="entry name" value="AaeA-lik-b-barrel"/>
</dbReference>
<dbReference type="PANTHER" id="PTHR30386">
    <property type="entry name" value="MEMBRANE FUSION SUBUNIT OF EMRAB-TOLC MULTIDRUG EFFLUX PUMP"/>
    <property type="match status" value="1"/>
</dbReference>
<reference evidence="4 5" key="1">
    <citation type="submission" date="2014-03" db="EMBL/GenBank/DDBJ databases">
        <title>Genome sequence of Bordetella bronchiseptica.</title>
        <authorList>
            <person name="Harvill E."/>
            <person name="Goodfield L.L."/>
            <person name="Ivanov Y.V."/>
            <person name="Meyer J.A."/>
            <person name="Muse S.J."/>
            <person name="Jacobs N."/>
            <person name="Bendor L."/>
            <person name="Smallridge W.E."/>
            <person name="Brinkac L.M."/>
            <person name="Sanka R."/>
            <person name="Kim M."/>
            <person name="Losada L."/>
        </authorList>
    </citation>
    <scope>NUCLEOTIDE SEQUENCE [LARGE SCALE GENOMIC DNA]</scope>
    <source>
        <strain evidence="4 5">00-P-2796</strain>
    </source>
</reference>
<keyword evidence="1" id="KW-0175">Coiled coil</keyword>
<dbReference type="EMBL" id="JGWH01000152">
    <property type="protein sequence ID" value="KCV31905.1"/>
    <property type="molecule type" value="Genomic_DNA"/>
</dbReference>
<dbReference type="Proteomes" id="UP000025756">
    <property type="component" value="Unassembled WGS sequence"/>
</dbReference>
<evidence type="ECO:0000259" key="3">
    <source>
        <dbReference type="Pfam" id="PF25963"/>
    </source>
</evidence>
<gene>
    <name evidence="4" type="ORF">L490_5354</name>
</gene>
<feature type="domain" description="Multidrug resistance protein MdtA-like barrel-sandwich hybrid" evidence="2">
    <location>
        <begin position="50"/>
        <end position="243"/>
    </location>
</feature>
<evidence type="ECO:0000259" key="2">
    <source>
        <dbReference type="Pfam" id="PF25917"/>
    </source>
</evidence>
<accession>A0ABR4R964</accession>
<dbReference type="Pfam" id="PF25963">
    <property type="entry name" value="Beta-barrel_AAEA"/>
    <property type="match status" value="1"/>
</dbReference>
<keyword evidence="5" id="KW-1185">Reference proteome</keyword>
<dbReference type="SUPFAM" id="SSF111369">
    <property type="entry name" value="HlyD-like secretion proteins"/>
    <property type="match status" value="2"/>
</dbReference>
<dbReference type="Pfam" id="PF25917">
    <property type="entry name" value="BSH_RND"/>
    <property type="match status" value="1"/>
</dbReference>
<dbReference type="PANTHER" id="PTHR30386:SF24">
    <property type="entry name" value="MULTIDRUG RESISTANCE EFFLUX PUMP"/>
    <property type="match status" value="1"/>
</dbReference>
<dbReference type="InterPro" id="IPR058625">
    <property type="entry name" value="MdtA-like_BSH"/>
</dbReference>
<dbReference type="Gene3D" id="2.40.30.170">
    <property type="match status" value="1"/>
</dbReference>
<comment type="caution">
    <text evidence="4">The sequence shown here is derived from an EMBL/GenBank/DDBJ whole genome shotgun (WGS) entry which is preliminary data.</text>
</comment>
<evidence type="ECO:0000313" key="4">
    <source>
        <dbReference type="EMBL" id="KCV31905.1"/>
    </source>
</evidence>
<dbReference type="RefSeq" id="WP_033474714.1">
    <property type="nucleotide sequence ID" value="NZ_JGWH01000152.1"/>
</dbReference>
<evidence type="ECO:0000313" key="5">
    <source>
        <dbReference type="Proteomes" id="UP000025756"/>
    </source>
</evidence>
<protein>
    <submittedName>
        <fullName evidence="4">HlyD family secretion protein</fullName>
    </submittedName>
</protein>
<dbReference type="Gene3D" id="2.40.50.100">
    <property type="match status" value="1"/>
</dbReference>
<evidence type="ECO:0000256" key="1">
    <source>
        <dbReference type="SAM" id="Coils"/>
    </source>
</evidence>
<proteinExistence type="predicted"/>
<dbReference type="PROSITE" id="PS51257">
    <property type="entry name" value="PROKAR_LIPOPROTEIN"/>
    <property type="match status" value="1"/>
</dbReference>
<dbReference type="InterPro" id="IPR050739">
    <property type="entry name" value="MFP"/>
</dbReference>
<sequence length="350" mass="36592">MAMPKKAKITSALLLLAVAVGCVIYLNRPESSASTQSTDDAYVQADFTLVAPQVSGVVGQVLVEENQPVKAGDLLATIDDRDFIVAVDAAKAQVAAAEASVAGLVARVAQQETAIRQAQAAVAVDDAELKLAQANQKRYRNLASDGSGSIQAQQQAEAQLAIRLASRDKNRAGLQAARQQTDILKADLEKAKAALSQVQAAQAAAELKLSYTQITAPINGVIGQKAVRVGAFVNAGKPLLAVVPLDAVYITANFRETQLARVQPGQLVNIKVDALPGITLKGTVESLGPASGVSYSPVAPHNATGNFTKIVQRLPVRIRIDQGQADAEKLRVGMSVTPTIEIGGGHIESK</sequence>
<organism evidence="4 5">
    <name type="scientific">Bordetella bronchiseptica 00-P-2796</name>
    <dbReference type="NCBI Taxonomy" id="1331199"/>
    <lineage>
        <taxon>Bacteria</taxon>
        <taxon>Pseudomonadati</taxon>
        <taxon>Pseudomonadota</taxon>
        <taxon>Betaproteobacteria</taxon>
        <taxon>Burkholderiales</taxon>
        <taxon>Alcaligenaceae</taxon>
        <taxon>Bordetella</taxon>
    </lineage>
</organism>